<sequence length="73" mass="7824">MLRKQRLRVQLVFKSGPFVAASVAGKVSRCLVISMSSECTFDQQMCGSNIEKSTQTSVGRISPTAQATAEPCA</sequence>
<name>A0A1D8NB08_YARLL</name>
<dbReference type="Proteomes" id="UP000182444">
    <property type="component" value="Chromosome 1C"/>
</dbReference>
<organism evidence="1 2">
    <name type="scientific">Yarrowia lipolytica</name>
    <name type="common">Candida lipolytica</name>
    <dbReference type="NCBI Taxonomy" id="4952"/>
    <lineage>
        <taxon>Eukaryota</taxon>
        <taxon>Fungi</taxon>
        <taxon>Dikarya</taxon>
        <taxon>Ascomycota</taxon>
        <taxon>Saccharomycotina</taxon>
        <taxon>Dipodascomycetes</taxon>
        <taxon>Dipodascales</taxon>
        <taxon>Dipodascales incertae sedis</taxon>
        <taxon>Yarrowia</taxon>
    </lineage>
</organism>
<dbReference type="RefSeq" id="XP_068138469.1">
    <property type="nucleotide sequence ID" value="XM_068282368.1"/>
</dbReference>
<evidence type="ECO:0000313" key="1">
    <source>
        <dbReference type="EMBL" id="AOW02818.1"/>
    </source>
</evidence>
<accession>A0A1D8NB08</accession>
<reference evidence="1 2" key="1">
    <citation type="journal article" date="2016" name="PLoS ONE">
        <title>Sequence Assembly of Yarrowia lipolytica Strain W29/CLIB89 Shows Transposable Element Diversity.</title>
        <authorList>
            <person name="Magnan C."/>
            <person name="Yu J."/>
            <person name="Chang I."/>
            <person name="Jahn E."/>
            <person name="Kanomata Y."/>
            <person name="Wu J."/>
            <person name="Zeller M."/>
            <person name="Oakes M."/>
            <person name="Baldi P."/>
            <person name="Sandmeyer S."/>
        </authorList>
    </citation>
    <scope>NUCLEOTIDE SEQUENCE [LARGE SCALE GENOMIC DNA]</scope>
    <source>
        <strain evidence="2">CLIB89(W29)</strain>
    </source>
</reference>
<dbReference type="EMBL" id="CP017555">
    <property type="protein sequence ID" value="AOW02818.1"/>
    <property type="molecule type" value="Genomic_DNA"/>
</dbReference>
<dbReference type="GeneID" id="94583001"/>
<protein>
    <submittedName>
        <fullName evidence="1">Uncharacterized protein</fullName>
    </submittedName>
</protein>
<dbReference type="AlphaFoldDB" id="A0A1D8NB08"/>
<dbReference type="VEuPathDB" id="FungiDB:YALI1_C18878g"/>
<evidence type="ECO:0000313" key="2">
    <source>
        <dbReference type="Proteomes" id="UP000182444"/>
    </source>
</evidence>
<proteinExistence type="predicted"/>
<gene>
    <name evidence="1" type="ORF">YALI1_C18878g</name>
</gene>